<keyword evidence="9" id="KW-1185">Reference proteome</keyword>
<dbReference type="Gene3D" id="3.20.20.70">
    <property type="entry name" value="Aldolase class I"/>
    <property type="match status" value="1"/>
</dbReference>
<dbReference type="InterPro" id="IPR012840">
    <property type="entry name" value="NrdG2"/>
</dbReference>
<dbReference type="HOGENOM" id="CLU_078147_1_1_12"/>
<keyword evidence="6" id="KW-0411">Iron-sulfur</keyword>
<dbReference type="GO" id="GO:0051539">
    <property type="term" value="F:4 iron, 4 sulfur cluster binding"/>
    <property type="evidence" value="ECO:0007669"/>
    <property type="project" value="UniProtKB-KW"/>
</dbReference>
<dbReference type="eggNOG" id="COG1180">
    <property type="taxonomic scope" value="Bacteria"/>
</dbReference>
<dbReference type="NCBIfam" id="TIGR02495">
    <property type="entry name" value="NrdG2"/>
    <property type="match status" value="1"/>
</dbReference>
<dbReference type="SFLD" id="SFLDG01094">
    <property type="entry name" value="Uncharacterised_Radical_SAM_Su"/>
    <property type="match status" value="1"/>
</dbReference>
<dbReference type="InterPro" id="IPR007197">
    <property type="entry name" value="rSAM"/>
</dbReference>
<evidence type="ECO:0000256" key="1">
    <source>
        <dbReference type="ARBA" id="ARBA00001966"/>
    </source>
</evidence>
<organism evidence="8 9">
    <name type="scientific">Leadbettera azotonutricia (strain ATCC BAA-888 / DSM 13862 / ZAS-9)</name>
    <name type="common">Treponema azotonutricium</name>
    <dbReference type="NCBI Taxonomy" id="545695"/>
    <lineage>
        <taxon>Bacteria</taxon>
        <taxon>Pseudomonadati</taxon>
        <taxon>Spirochaetota</taxon>
        <taxon>Spirochaetia</taxon>
        <taxon>Spirochaetales</taxon>
        <taxon>Breznakiellaceae</taxon>
        <taxon>Leadbettera</taxon>
    </lineage>
</organism>
<dbReference type="InParanoid" id="F5YA83"/>
<proteinExistence type="predicted"/>
<dbReference type="SUPFAM" id="SSF102114">
    <property type="entry name" value="Radical SAM enzymes"/>
    <property type="match status" value="1"/>
</dbReference>
<comment type="cofactor">
    <cofactor evidence="1">
        <name>[4Fe-4S] cluster</name>
        <dbReference type="ChEBI" id="CHEBI:49883"/>
    </cofactor>
</comment>
<evidence type="ECO:0000259" key="7">
    <source>
        <dbReference type="PROSITE" id="PS51918"/>
    </source>
</evidence>
<feature type="domain" description="Radical SAM core" evidence="7">
    <location>
        <begin position="1"/>
        <end position="215"/>
    </location>
</feature>
<accession>F5YA83</accession>
<evidence type="ECO:0000256" key="6">
    <source>
        <dbReference type="ARBA" id="ARBA00023014"/>
    </source>
</evidence>
<dbReference type="KEGG" id="taz:TREAZ_0749"/>
<keyword evidence="4" id="KW-0479">Metal-binding</keyword>
<dbReference type="InterPro" id="IPR058240">
    <property type="entry name" value="rSAM_sf"/>
</dbReference>
<name>F5YA83_LEAAZ</name>
<evidence type="ECO:0000256" key="5">
    <source>
        <dbReference type="ARBA" id="ARBA00023004"/>
    </source>
</evidence>
<sequence length="224" mass="24486">MAGVLFFPGCNLRCPWCHNRELVVGGEDGLIDIEEALGFISKRKQVLGGVVLSGGEPLLFYGLPQVIRKIKSLGLAVKIDTNGTNPAALEKICSDAETRPDYIALDLKLAPSRYAELLAEVNPQSTPTVSEKLLHGAEFIKSSQIPHEYRTLALPNNFITAKDIEELAPLVDESPWYFRLFRPGNCLDPGWDAMEVPGMEEANALAHKAKELGKKGISPTGGRY</sequence>
<keyword evidence="2" id="KW-0004">4Fe-4S</keyword>
<evidence type="ECO:0000256" key="2">
    <source>
        <dbReference type="ARBA" id="ARBA00022485"/>
    </source>
</evidence>
<dbReference type="PROSITE" id="PS51918">
    <property type="entry name" value="RADICAL_SAM"/>
    <property type="match status" value="1"/>
</dbReference>
<dbReference type="EMBL" id="CP001841">
    <property type="protein sequence ID" value="AEF81057.1"/>
    <property type="molecule type" value="Genomic_DNA"/>
</dbReference>
<dbReference type="Pfam" id="PF04055">
    <property type="entry name" value="Radical_SAM"/>
    <property type="match status" value="1"/>
</dbReference>
<reference evidence="9" key="1">
    <citation type="submission" date="2009-12" db="EMBL/GenBank/DDBJ databases">
        <title>Complete sequence of Treponema azotonutricium strain ZAS-9.</title>
        <authorList>
            <person name="Tetu S.G."/>
            <person name="Matson E."/>
            <person name="Ren Q."/>
            <person name="Seshadri R."/>
            <person name="Elbourne L."/>
            <person name="Hassan K.A."/>
            <person name="Durkin A."/>
            <person name="Radune D."/>
            <person name="Mohamoud Y."/>
            <person name="Shay R."/>
            <person name="Jin S."/>
            <person name="Zhang X."/>
            <person name="Lucey K."/>
            <person name="Ballor N.R."/>
            <person name="Ottesen E."/>
            <person name="Rosenthal R."/>
            <person name="Allen A."/>
            <person name="Leadbetter J.R."/>
            <person name="Paulsen I.T."/>
        </authorList>
    </citation>
    <scope>NUCLEOTIDE SEQUENCE [LARGE SCALE GENOMIC DNA]</scope>
    <source>
        <strain evidence="9">ATCC BAA-888 / DSM 13862 / ZAS-9</strain>
    </source>
</reference>
<dbReference type="AlphaFoldDB" id="F5YA83"/>
<dbReference type="GO" id="GO:0003824">
    <property type="term" value="F:catalytic activity"/>
    <property type="evidence" value="ECO:0007669"/>
    <property type="project" value="InterPro"/>
</dbReference>
<keyword evidence="5" id="KW-0408">Iron</keyword>
<dbReference type="SFLD" id="SFLDS00029">
    <property type="entry name" value="Radical_SAM"/>
    <property type="match status" value="1"/>
</dbReference>
<evidence type="ECO:0000256" key="3">
    <source>
        <dbReference type="ARBA" id="ARBA00022691"/>
    </source>
</evidence>
<reference evidence="8 9" key="2">
    <citation type="journal article" date="2011" name="ISME J.">
        <title>RNA-seq reveals cooperative metabolic interactions between two termite-gut spirochete species in co-culture.</title>
        <authorList>
            <person name="Rosenthal A.Z."/>
            <person name="Matson E.G."/>
            <person name="Eldar A."/>
            <person name="Leadbetter J.R."/>
        </authorList>
    </citation>
    <scope>NUCLEOTIDE SEQUENCE [LARGE SCALE GENOMIC DNA]</scope>
    <source>
        <strain evidence="9">ATCC BAA-888 / DSM 13862 / ZAS-9</strain>
    </source>
</reference>
<evidence type="ECO:0000256" key="4">
    <source>
        <dbReference type="ARBA" id="ARBA00022723"/>
    </source>
</evidence>
<dbReference type="InterPro" id="IPR034457">
    <property type="entry name" value="Organic_radical-activating"/>
</dbReference>
<keyword evidence="3" id="KW-0949">S-adenosyl-L-methionine</keyword>
<evidence type="ECO:0000313" key="8">
    <source>
        <dbReference type="EMBL" id="AEF81057.1"/>
    </source>
</evidence>
<dbReference type="CDD" id="cd01335">
    <property type="entry name" value="Radical_SAM"/>
    <property type="match status" value="1"/>
</dbReference>
<dbReference type="InterPro" id="IPR013785">
    <property type="entry name" value="Aldolase_TIM"/>
</dbReference>
<protein>
    <submittedName>
        <fullName evidence="8">Radical SAM domain protein</fullName>
    </submittedName>
</protein>
<dbReference type="STRING" id="545695.TREAZ_0749"/>
<dbReference type="Proteomes" id="UP000009222">
    <property type="component" value="Chromosome"/>
</dbReference>
<evidence type="ECO:0000313" key="9">
    <source>
        <dbReference type="Proteomes" id="UP000009222"/>
    </source>
</evidence>
<dbReference type="PANTHER" id="PTHR30352:SF13">
    <property type="entry name" value="GLYCYL-RADICAL ENZYME ACTIVATING ENZYME YJJW-RELATED"/>
    <property type="match status" value="1"/>
</dbReference>
<gene>
    <name evidence="8" type="ordered locus">TREAZ_0749</name>
</gene>
<dbReference type="GO" id="GO:0046872">
    <property type="term" value="F:metal ion binding"/>
    <property type="evidence" value="ECO:0007669"/>
    <property type="project" value="UniProtKB-KW"/>
</dbReference>
<dbReference type="PANTHER" id="PTHR30352">
    <property type="entry name" value="PYRUVATE FORMATE-LYASE-ACTIVATING ENZYME"/>
    <property type="match status" value="1"/>
</dbReference>